<comment type="caution">
    <text evidence="1">The sequence shown here is derived from an EMBL/GenBank/DDBJ whole genome shotgun (WGS) entry which is preliminary data.</text>
</comment>
<keyword evidence="2" id="KW-1185">Reference proteome</keyword>
<protein>
    <submittedName>
        <fullName evidence="1">10314_t:CDS:1</fullName>
    </submittedName>
</protein>
<accession>A0ACA9QGU0</accession>
<sequence>MEDSGPSTVNSLLETEELGHSVKIYQQKGGHRGWKCNYCSEKNLCASDLNMNTHLALTCQKVPLNVKQDCLQNFLAPNKRKKIEHDIASGLQPQPPDRKALSNNWLNYETTHITIMIKKELQNEENLTLALDSWTSNREYFYFAFIIITSDKKQYVYSIKDYSRKSHTAIFTVDEIEKVLVDIGINKFSAVVSDGASAMSLAKKYILDKYPKILLV</sequence>
<gene>
    <name evidence="1" type="ORF">RPERSI_LOCUS13453</name>
</gene>
<proteinExistence type="predicted"/>
<organism evidence="1 2">
    <name type="scientific">Racocetra persica</name>
    <dbReference type="NCBI Taxonomy" id="160502"/>
    <lineage>
        <taxon>Eukaryota</taxon>
        <taxon>Fungi</taxon>
        <taxon>Fungi incertae sedis</taxon>
        <taxon>Mucoromycota</taxon>
        <taxon>Glomeromycotina</taxon>
        <taxon>Glomeromycetes</taxon>
        <taxon>Diversisporales</taxon>
        <taxon>Gigasporaceae</taxon>
        <taxon>Racocetra</taxon>
    </lineage>
</organism>
<evidence type="ECO:0000313" key="1">
    <source>
        <dbReference type="EMBL" id="CAG8743994.1"/>
    </source>
</evidence>
<dbReference type="EMBL" id="CAJVQC010029894">
    <property type="protein sequence ID" value="CAG8743994.1"/>
    <property type="molecule type" value="Genomic_DNA"/>
</dbReference>
<name>A0ACA9QGU0_9GLOM</name>
<evidence type="ECO:0000313" key="2">
    <source>
        <dbReference type="Proteomes" id="UP000789920"/>
    </source>
</evidence>
<dbReference type="Proteomes" id="UP000789920">
    <property type="component" value="Unassembled WGS sequence"/>
</dbReference>
<reference evidence="1" key="1">
    <citation type="submission" date="2021-06" db="EMBL/GenBank/DDBJ databases">
        <authorList>
            <person name="Kallberg Y."/>
            <person name="Tangrot J."/>
            <person name="Rosling A."/>
        </authorList>
    </citation>
    <scope>NUCLEOTIDE SEQUENCE</scope>
    <source>
        <strain evidence="1">MA461A</strain>
    </source>
</reference>